<feature type="compositionally biased region" description="Basic and acidic residues" evidence="1">
    <location>
        <begin position="753"/>
        <end position="762"/>
    </location>
</feature>
<accession>A0AAX4P3X2</accession>
<protein>
    <submittedName>
        <fullName evidence="2">Cilia- and flagella-associated protein 221</fullName>
    </submittedName>
</protein>
<dbReference type="Pfam" id="PF24771">
    <property type="entry name" value="Ig_CFAP74_1st"/>
    <property type="match status" value="1"/>
</dbReference>
<dbReference type="GO" id="GO:0044458">
    <property type="term" value="P:motile cilium assembly"/>
    <property type="evidence" value="ECO:0007669"/>
    <property type="project" value="TreeGrafter"/>
</dbReference>
<keyword evidence="3" id="KW-1185">Reference proteome</keyword>
<reference evidence="2 3" key="1">
    <citation type="submission" date="2024-03" db="EMBL/GenBank/DDBJ databases">
        <title>Complete genome sequence of the green alga Chloropicon roscoffensis RCC1871.</title>
        <authorList>
            <person name="Lemieux C."/>
            <person name="Pombert J.-F."/>
            <person name="Otis C."/>
            <person name="Turmel M."/>
        </authorList>
    </citation>
    <scope>NUCLEOTIDE SEQUENCE [LARGE SCALE GENOMIC DNA]</scope>
    <source>
        <strain evidence="2 3">RCC1871</strain>
    </source>
</reference>
<organism evidence="2 3">
    <name type="scientific">Chloropicon roscoffensis</name>
    <dbReference type="NCBI Taxonomy" id="1461544"/>
    <lineage>
        <taxon>Eukaryota</taxon>
        <taxon>Viridiplantae</taxon>
        <taxon>Chlorophyta</taxon>
        <taxon>Chloropicophyceae</taxon>
        <taxon>Chloropicales</taxon>
        <taxon>Chloropicaceae</taxon>
        <taxon>Chloropicon</taxon>
    </lineage>
</organism>
<feature type="region of interest" description="Disordered" evidence="1">
    <location>
        <begin position="734"/>
        <end position="762"/>
    </location>
</feature>
<evidence type="ECO:0000256" key="1">
    <source>
        <dbReference type="SAM" id="MobiDB-lite"/>
    </source>
</evidence>
<sequence>MMDAYLDLSPTKSLPEPKRAPPPFSLEKKEFQANGPFTFATRPSVVHFDGFQVGKTHTQTIRLVNTADFSQRMHVIKTQNDHFTTITRKKKGLIPPGLSEEIEIEFRPTEWRYYYDCIRIHTEDGNMLVPIHAYPTLNEVNFPRRIDFGRCDLSECRKKKLKLQCKVPLDFEFKVEKLGENDEFEVTPTSGVVSNNKPTEITVTFQPMRSATSTVQLRVTVATANSKPVVCNVTGSGFPGSLNAKISKFSTIDPTNLTAEELLTLSAEKKRPKESKRAAYGGRNSPGLRRTATRKLESREFQTGMQDGGIDFPGLNKLSTHHGVNKVLNQQPDRRVYEADLNEEQLRTVLPDHDRQTKLFDTKLHPLDDWSLSKQVKENIFQEAWDEKHRSDRVSMMGTKSLGEEEFSQEKVDFFQRSLKEQAERHLRGKVESALSNVEGDLDSAMSEPYVPEKTNQEIIDEVNPRFDPAVNDTWRMRATVIERFIQAARKVIYRNKMAKRLQRLNAFLDKHGRSVQAIAEAVENDNEERGRSTENEQNLELVYPILEKLELYKSNGADDLQFKFTSELEVPRVESYAEVDKFPLKEIFEYKTMGYQEEPFEDFLTYIPPIENAELMDGAIEEYDYDLPTSNVPEIEDVIVQKVETAKSPSAQLSMSDKLFISEYQVRYQEPSLWGLDVDFPIEPRIFTHRVSYLEEETFQNTVVSMSTLPVYSKTLSDFYVAQRRVKTLLPDHIPDAMEGPSDISFADDPDVEAKEEERERRLRELPKTMDEIMKKYGLGEDQGEEKPEEDESSEAFVHPYERAMGQLSNFMNKEYRETAEKTRKCLADYNSVLKVPSISKVVFGSFPESTGDGAGEEEAAKDQS</sequence>
<dbReference type="PANTHER" id="PTHR46500">
    <property type="entry name" value="CILIA- AND FLAGELLA-ASSOCIATED PROTEIN 221"/>
    <property type="match status" value="1"/>
</dbReference>
<dbReference type="GO" id="GO:0003341">
    <property type="term" value="P:cilium movement"/>
    <property type="evidence" value="ECO:0007669"/>
    <property type="project" value="InterPro"/>
</dbReference>
<dbReference type="InterPro" id="IPR013783">
    <property type="entry name" value="Ig-like_fold"/>
</dbReference>
<dbReference type="PANTHER" id="PTHR46500:SF1">
    <property type="entry name" value="CILIA- AND FLAGELLA-ASSOCIATED PROTEIN 221"/>
    <property type="match status" value="1"/>
</dbReference>
<dbReference type="InterPro" id="IPR029676">
    <property type="entry name" value="CFAP221"/>
</dbReference>
<evidence type="ECO:0000313" key="2">
    <source>
        <dbReference type="EMBL" id="WZN60639.1"/>
    </source>
</evidence>
<name>A0AAX4P3X2_9CHLO</name>
<feature type="region of interest" description="Disordered" evidence="1">
    <location>
        <begin position="846"/>
        <end position="866"/>
    </location>
</feature>
<dbReference type="Proteomes" id="UP001472866">
    <property type="component" value="Chromosome 03"/>
</dbReference>
<dbReference type="AlphaFoldDB" id="A0AAX4P3X2"/>
<dbReference type="GO" id="GO:0097729">
    <property type="term" value="C:9+2 motile cilium"/>
    <property type="evidence" value="ECO:0007669"/>
    <property type="project" value="TreeGrafter"/>
</dbReference>
<dbReference type="EMBL" id="CP151503">
    <property type="protein sequence ID" value="WZN60639.1"/>
    <property type="molecule type" value="Genomic_DNA"/>
</dbReference>
<dbReference type="Gene3D" id="2.60.40.10">
    <property type="entry name" value="Immunoglobulins"/>
    <property type="match status" value="2"/>
</dbReference>
<feature type="region of interest" description="Disordered" evidence="1">
    <location>
        <begin position="269"/>
        <end position="290"/>
    </location>
</feature>
<feature type="region of interest" description="Disordered" evidence="1">
    <location>
        <begin position="1"/>
        <end position="23"/>
    </location>
</feature>
<gene>
    <name evidence="2" type="ORF">HKI87_03g21730</name>
</gene>
<evidence type="ECO:0000313" key="3">
    <source>
        <dbReference type="Proteomes" id="UP001472866"/>
    </source>
</evidence>
<keyword evidence="2" id="KW-0969">Cilium</keyword>
<keyword evidence="2" id="KW-0966">Cell projection</keyword>
<keyword evidence="2" id="KW-0282">Flagellum</keyword>
<proteinExistence type="predicted"/>